<evidence type="ECO:0000313" key="2">
    <source>
        <dbReference type="Proteomes" id="UP000006637"/>
    </source>
</evidence>
<protein>
    <submittedName>
        <fullName evidence="1">Uncharacterized protein</fullName>
    </submittedName>
</protein>
<evidence type="ECO:0000313" key="1">
    <source>
        <dbReference type="EMBL" id="ABG05232.1"/>
    </source>
</evidence>
<dbReference type="KEGG" id="rxy:Rxyl_2303"/>
<dbReference type="Proteomes" id="UP000006637">
    <property type="component" value="Chromosome"/>
</dbReference>
<gene>
    <name evidence="1" type="ordered locus">Rxyl_2303</name>
</gene>
<dbReference type="STRING" id="266117.Rxyl_2303"/>
<proteinExistence type="predicted"/>
<sequence>MRPSRCCGPATGCSSAGGCRWSRCWPWWGRSGRRWDGRPRGGAVMAPAGMVYSSRPVGDEPDIERIEERVGELERLAESLDGMPDASLVEALERAVELLGEINAGIEAGLGAAGEEERALEELLGGISFGPFDEALRELEERGEEGSGGAP</sequence>
<accession>Q1ATP6</accession>
<name>Q1ATP6_RUBXD</name>
<dbReference type="HOGENOM" id="CLU_1730042_0_0_11"/>
<dbReference type="PROSITE" id="PS51257">
    <property type="entry name" value="PROKAR_LIPOPROTEIN"/>
    <property type="match status" value="1"/>
</dbReference>
<reference evidence="1 2" key="1">
    <citation type="submission" date="2006-06" db="EMBL/GenBank/DDBJ databases">
        <title>Complete sequence of Rubrobacter xylanophilus DSM 9941.</title>
        <authorList>
            <consortium name="US DOE Joint Genome Institute"/>
            <person name="Copeland A."/>
            <person name="Lucas S."/>
            <person name="Lapidus A."/>
            <person name="Barry K."/>
            <person name="Detter J.C."/>
            <person name="Glavina del Rio T."/>
            <person name="Hammon N."/>
            <person name="Israni S."/>
            <person name="Dalin E."/>
            <person name="Tice H."/>
            <person name="Pitluck S."/>
            <person name="Munk A.C."/>
            <person name="Brettin T."/>
            <person name="Bruce D."/>
            <person name="Han C."/>
            <person name="Tapia R."/>
            <person name="Gilna P."/>
            <person name="Schmutz J."/>
            <person name="Larimer F."/>
            <person name="Land M."/>
            <person name="Hauser L."/>
            <person name="Kyrpides N."/>
            <person name="Lykidis A."/>
            <person name="da Costa M.S."/>
            <person name="Rainey F.A."/>
            <person name="Empadinhas N."/>
            <person name="Jolivet E."/>
            <person name="Battista J.R."/>
            <person name="Richardson P."/>
        </authorList>
    </citation>
    <scope>NUCLEOTIDE SEQUENCE [LARGE SCALE GENOMIC DNA]</scope>
    <source>
        <strain evidence="2">DSM 9941 / NBRC 16129 / PRD-1</strain>
    </source>
</reference>
<keyword evidence="2" id="KW-1185">Reference proteome</keyword>
<dbReference type="EMBL" id="CP000386">
    <property type="protein sequence ID" value="ABG05232.1"/>
    <property type="molecule type" value="Genomic_DNA"/>
</dbReference>
<dbReference type="AlphaFoldDB" id="Q1ATP6"/>
<organism evidence="1 2">
    <name type="scientific">Rubrobacter xylanophilus (strain DSM 9941 / JCM 11954 / NBRC 16129 / PRD-1)</name>
    <dbReference type="NCBI Taxonomy" id="266117"/>
    <lineage>
        <taxon>Bacteria</taxon>
        <taxon>Bacillati</taxon>
        <taxon>Actinomycetota</taxon>
        <taxon>Rubrobacteria</taxon>
        <taxon>Rubrobacterales</taxon>
        <taxon>Rubrobacteraceae</taxon>
        <taxon>Rubrobacter</taxon>
    </lineage>
</organism>